<dbReference type="CDD" id="cd09999">
    <property type="entry name" value="Arginase-like_1"/>
    <property type="match status" value="1"/>
</dbReference>
<dbReference type="PRINTS" id="PR00116">
    <property type="entry name" value="ARGINASE"/>
</dbReference>
<name>A0A543PGK0_9ACTN</name>
<dbReference type="PROSITE" id="PS51409">
    <property type="entry name" value="ARGINASE_2"/>
    <property type="match status" value="1"/>
</dbReference>
<keyword evidence="7" id="KW-1185">Reference proteome</keyword>
<dbReference type="Proteomes" id="UP000319865">
    <property type="component" value="Unassembled WGS sequence"/>
</dbReference>
<dbReference type="GO" id="GO:0030145">
    <property type="term" value="F:manganese ion binding"/>
    <property type="evidence" value="ECO:0007669"/>
    <property type="project" value="TreeGrafter"/>
</dbReference>
<evidence type="ECO:0000256" key="1">
    <source>
        <dbReference type="ARBA" id="ARBA00022723"/>
    </source>
</evidence>
<organism evidence="6 7">
    <name type="scientific">Blastococcus colisei</name>
    <dbReference type="NCBI Taxonomy" id="1564162"/>
    <lineage>
        <taxon>Bacteria</taxon>
        <taxon>Bacillati</taxon>
        <taxon>Actinomycetota</taxon>
        <taxon>Actinomycetes</taxon>
        <taxon>Geodermatophilales</taxon>
        <taxon>Geodermatophilaceae</taxon>
        <taxon>Blastococcus</taxon>
    </lineage>
</organism>
<reference evidence="6 7" key="1">
    <citation type="submission" date="2019-06" db="EMBL/GenBank/DDBJ databases">
        <title>Sequencing the genomes of 1000 actinobacteria strains.</title>
        <authorList>
            <person name="Klenk H.-P."/>
        </authorList>
    </citation>
    <scope>NUCLEOTIDE SEQUENCE [LARGE SCALE GENOMIC DNA]</scope>
    <source>
        <strain evidence="6 7">DSM 46837</strain>
    </source>
</reference>
<feature type="region of interest" description="Disordered" evidence="5">
    <location>
        <begin position="285"/>
        <end position="307"/>
    </location>
</feature>
<dbReference type="AlphaFoldDB" id="A0A543PGK0"/>
<evidence type="ECO:0000313" key="7">
    <source>
        <dbReference type="Proteomes" id="UP000319865"/>
    </source>
</evidence>
<comment type="similarity">
    <text evidence="4">Belongs to the arginase family.</text>
</comment>
<feature type="region of interest" description="Disordered" evidence="5">
    <location>
        <begin position="1"/>
        <end position="23"/>
    </location>
</feature>
<gene>
    <name evidence="6" type="ORF">FHU33_2647</name>
</gene>
<dbReference type="GO" id="GO:0005737">
    <property type="term" value="C:cytoplasm"/>
    <property type="evidence" value="ECO:0007669"/>
    <property type="project" value="TreeGrafter"/>
</dbReference>
<dbReference type="PANTHER" id="PTHR43782">
    <property type="entry name" value="ARGINASE"/>
    <property type="match status" value="1"/>
</dbReference>
<dbReference type="InterPro" id="IPR006035">
    <property type="entry name" value="Ureohydrolase"/>
</dbReference>
<accession>A0A543PGK0</accession>
<comment type="caution">
    <text evidence="6">The sequence shown here is derived from an EMBL/GenBank/DDBJ whole genome shotgun (WGS) entry which is preliminary data.</text>
</comment>
<dbReference type="EMBL" id="VFQE01000001">
    <property type="protein sequence ID" value="TQN43212.1"/>
    <property type="molecule type" value="Genomic_DNA"/>
</dbReference>
<dbReference type="Gene3D" id="3.40.800.10">
    <property type="entry name" value="Ureohydrolase domain"/>
    <property type="match status" value="1"/>
</dbReference>
<dbReference type="PANTHER" id="PTHR43782:SF3">
    <property type="entry name" value="ARGINASE"/>
    <property type="match status" value="1"/>
</dbReference>
<dbReference type="InterPro" id="IPR023696">
    <property type="entry name" value="Ureohydrolase_dom_sf"/>
</dbReference>
<keyword evidence="3" id="KW-0464">Manganese</keyword>
<dbReference type="SUPFAM" id="SSF52768">
    <property type="entry name" value="Arginase/deacetylase"/>
    <property type="match status" value="1"/>
</dbReference>
<evidence type="ECO:0000256" key="4">
    <source>
        <dbReference type="PROSITE-ProRule" id="PRU00742"/>
    </source>
</evidence>
<evidence type="ECO:0000256" key="3">
    <source>
        <dbReference type="ARBA" id="ARBA00023211"/>
    </source>
</evidence>
<feature type="compositionally biased region" description="Low complexity" evidence="5">
    <location>
        <begin position="293"/>
        <end position="307"/>
    </location>
</feature>
<evidence type="ECO:0000256" key="2">
    <source>
        <dbReference type="ARBA" id="ARBA00022801"/>
    </source>
</evidence>
<evidence type="ECO:0000256" key="5">
    <source>
        <dbReference type="SAM" id="MobiDB-lite"/>
    </source>
</evidence>
<protein>
    <submittedName>
        <fullName evidence="6">Arginase</fullName>
    </submittedName>
</protein>
<evidence type="ECO:0000313" key="6">
    <source>
        <dbReference type="EMBL" id="TQN43212.1"/>
    </source>
</evidence>
<dbReference type="Pfam" id="PF00491">
    <property type="entry name" value="Arginase"/>
    <property type="match status" value="1"/>
</dbReference>
<keyword evidence="2" id="KW-0378">Hydrolase</keyword>
<proteinExistence type="inferred from homology"/>
<dbReference type="GO" id="GO:0004053">
    <property type="term" value="F:arginase activity"/>
    <property type="evidence" value="ECO:0007669"/>
    <property type="project" value="TreeGrafter"/>
</dbReference>
<keyword evidence="1" id="KW-0479">Metal-binding</keyword>
<sequence length="307" mass="31956">MTLLRAPFDSGHRGTRMGGGPEALARAGASERLRARGHLVTELVVEPSSSWVAEVATAFELNQAIAVAVAEAEEAGHVPLLLAGNCNATLGVLAGLADPAHRQGLVWLDAHGDFNTPEEDTGGFLDGHGLAIAVGRCWAALAATIPGFRPLPESHVLLIGARDLSEDQRAVLLRSGVTWLPPAEARDPATLVAALEQLSARVDVVHFHVDLDVHDPSIAPANGYAAPDGLSAAEVRRVLRLTAAQLPVVSGTLASYDPAYDVEHRMRDTALDLLDDLAAVATPAAPRGTQGWAATRASSSSSSGRSA</sequence>